<sequence>MTKNIKPEVLPIPSINSSSQNFSRGPRLREISLRLIFPNLITVLAICSGLSGVRLALEQSYEKAVFMVLLAAFLDGIDGKVARMMKATSKFGGQMDSLADIVNFGVAPSLVVYIAILHKAHPFGWIAALLYTVATSLRLARFNIMNERDNKATWQDEYFVGVPAPFGAILLLCPMYISFLNVPITTTYSYIFAAYTIIIGFLLCSRLPVWSGKITFKNIRRDLVLPAILSAVIYIALIMSFTWEVLTVSVFIYIILLPLSAHSWKKRYGTLIVDTATSNDPNTQDQEDFAEHI</sequence>
<dbReference type="InterPro" id="IPR043130">
    <property type="entry name" value="CDP-OH_PTrfase_TM_dom"/>
</dbReference>
<keyword evidence="6" id="KW-0444">Lipid biosynthesis</keyword>
<evidence type="ECO:0000256" key="1">
    <source>
        <dbReference type="ARBA" id="ARBA00000287"/>
    </source>
</evidence>
<keyword evidence="9 16" id="KW-1133">Transmembrane helix</keyword>
<dbReference type="NCBIfam" id="TIGR00473">
    <property type="entry name" value="pssA"/>
    <property type="match status" value="1"/>
</dbReference>
<evidence type="ECO:0000256" key="12">
    <source>
        <dbReference type="ARBA" id="ARBA00023209"/>
    </source>
</evidence>
<feature type="domain" description="CDP-alcohol phosphatidyltransferase C-terminal" evidence="17">
    <location>
        <begin position="223"/>
        <end position="258"/>
    </location>
</feature>
<evidence type="ECO:0000256" key="13">
    <source>
        <dbReference type="ARBA" id="ARBA00023264"/>
    </source>
</evidence>
<keyword evidence="11 16" id="KW-0472">Membrane</keyword>
<keyword evidence="10" id="KW-0443">Lipid metabolism</keyword>
<dbReference type="GO" id="GO:0003882">
    <property type="term" value="F:CDP-diacylglycerol-serine O-phosphatidyltransferase activity"/>
    <property type="evidence" value="ECO:0007669"/>
    <property type="project" value="UniProtKB-EC"/>
</dbReference>
<evidence type="ECO:0000256" key="3">
    <source>
        <dbReference type="ARBA" id="ARBA00010441"/>
    </source>
</evidence>
<evidence type="ECO:0000313" key="19">
    <source>
        <dbReference type="Proteomes" id="UP000010799"/>
    </source>
</evidence>
<feature type="transmembrane region" description="Helical" evidence="16">
    <location>
        <begin position="188"/>
        <end position="211"/>
    </location>
</feature>
<dbReference type="eggNOG" id="COG1183">
    <property type="taxonomic scope" value="Bacteria"/>
</dbReference>
<feature type="transmembrane region" description="Helical" evidence="16">
    <location>
        <begin position="35"/>
        <end position="55"/>
    </location>
</feature>
<evidence type="ECO:0000256" key="2">
    <source>
        <dbReference type="ARBA" id="ARBA00004127"/>
    </source>
</evidence>
<dbReference type="InterPro" id="IPR048254">
    <property type="entry name" value="CDP_ALCOHOL_P_TRANSF_CS"/>
</dbReference>
<feature type="transmembrane region" description="Helical" evidence="16">
    <location>
        <begin position="245"/>
        <end position="264"/>
    </location>
</feature>
<keyword evidence="8 16" id="KW-0812">Transmembrane</keyword>
<dbReference type="InterPro" id="IPR000462">
    <property type="entry name" value="CDP-OH_P_trans"/>
</dbReference>
<feature type="transmembrane region" description="Helical" evidence="16">
    <location>
        <begin position="223"/>
        <end position="239"/>
    </location>
</feature>
<evidence type="ECO:0000256" key="14">
    <source>
        <dbReference type="ARBA" id="ARBA00032361"/>
    </source>
</evidence>
<organism evidence="18 19">
    <name type="scientific">Liberibacter crescens (strain BT-1)</name>
    <dbReference type="NCBI Taxonomy" id="1215343"/>
    <lineage>
        <taxon>Bacteria</taxon>
        <taxon>Pseudomonadati</taxon>
        <taxon>Pseudomonadota</taxon>
        <taxon>Alphaproteobacteria</taxon>
        <taxon>Hyphomicrobiales</taxon>
        <taxon>Rhizobiaceae</taxon>
        <taxon>Liberibacter</taxon>
    </lineage>
</organism>
<dbReference type="Proteomes" id="UP000010799">
    <property type="component" value="Chromosome"/>
</dbReference>
<dbReference type="Gene3D" id="1.20.120.1760">
    <property type="match status" value="1"/>
</dbReference>
<protein>
    <recommendedName>
        <fullName evidence="5">CDP-diacylglycerol--serine O-phosphatidyltransferase</fullName>
        <ecNumber evidence="4">2.7.8.8</ecNumber>
    </recommendedName>
    <alternativeName>
        <fullName evidence="14">Phosphatidylserine synthase</fullName>
    </alternativeName>
</protein>
<evidence type="ECO:0000256" key="16">
    <source>
        <dbReference type="SAM" id="Phobius"/>
    </source>
</evidence>
<reference evidence="18 19" key="1">
    <citation type="journal article" date="2012" name="Stand. Genomic Sci.">
        <title>Complete genome sequence of Liberibacter crescens BT-1.</title>
        <authorList>
            <person name="Leonard M.T."/>
            <person name="Fagen J.R."/>
            <person name="Davis-Richardson A.G."/>
            <person name="Davis M.J."/>
            <person name="Triplett E.W."/>
        </authorList>
    </citation>
    <scope>NUCLEOTIDE SEQUENCE [LARGE SCALE GENOMIC DNA]</scope>
    <source>
        <strain evidence="18 19">BT-1</strain>
    </source>
</reference>
<evidence type="ECO:0000256" key="11">
    <source>
        <dbReference type="ARBA" id="ARBA00023136"/>
    </source>
</evidence>
<evidence type="ECO:0000256" key="8">
    <source>
        <dbReference type="ARBA" id="ARBA00022692"/>
    </source>
</evidence>
<dbReference type="PROSITE" id="PS00379">
    <property type="entry name" value="CDP_ALCOHOL_P_TRANSF"/>
    <property type="match status" value="1"/>
</dbReference>
<proteinExistence type="inferred from homology"/>
<comment type="similarity">
    <text evidence="3 15">Belongs to the CDP-alcohol phosphatidyltransferase class-I family.</text>
</comment>
<keyword evidence="13" id="KW-1208">Phospholipid metabolism</keyword>
<evidence type="ECO:0000256" key="9">
    <source>
        <dbReference type="ARBA" id="ARBA00022989"/>
    </source>
</evidence>
<dbReference type="EMBL" id="CP003789">
    <property type="protein sequence ID" value="AGA65109.1"/>
    <property type="molecule type" value="Genomic_DNA"/>
</dbReference>
<keyword evidence="7 15" id="KW-0808">Transferase</keyword>
<dbReference type="RefSeq" id="WP_015273534.1">
    <property type="nucleotide sequence ID" value="NC_019907.1"/>
</dbReference>
<dbReference type="InterPro" id="IPR012616">
    <property type="entry name" value="CDP-OH_P_trans_C"/>
</dbReference>
<feature type="transmembrane region" description="Helical" evidence="16">
    <location>
        <begin position="160"/>
        <end position="182"/>
    </location>
</feature>
<dbReference type="InterPro" id="IPR050324">
    <property type="entry name" value="CDP-alcohol_PTase-I"/>
</dbReference>
<dbReference type="HOGENOM" id="CLU_049944_1_0_5"/>
<dbReference type="PANTHER" id="PTHR14269:SF61">
    <property type="entry name" value="CDP-DIACYLGLYCEROL--SERINE O-PHOSPHATIDYLTRANSFERASE"/>
    <property type="match status" value="1"/>
</dbReference>
<dbReference type="STRING" id="1215343.B488_11170"/>
<dbReference type="EC" id="2.7.8.8" evidence="4"/>
<dbReference type="AlphaFoldDB" id="L0EU91"/>
<dbReference type="InterPro" id="IPR004533">
    <property type="entry name" value="CDP-diaglyc--ser_O-PTrfase"/>
</dbReference>
<accession>L0EU91</accession>
<dbReference type="GO" id="GO:0012505">
    <property type="term" value="C:endomembrane system"/>
    <property type="evidence" value="ECO:0007669"/>
    <property type="project" value="UniProtKB-SubCell"/>
</dbReference>
<evidence type="ECO:0000256" key="5">
    <source>
        <dbReference type="ARBA" id="ARBA00017171"/>
    </source>
</evidence>
<evidence type="ECO:0000313" key="18">
    <source>
        <dbReference type="EMBL" id="AGA65109.1"/>
    </source>
</evidence>
<dbReference type="Pfam" id="PF08009">
    <property type="entry name" value="CDP-OH_P_tran_2"/>
    <property type="match status" value="1"/>
</dbReference>
<comment type="subcellular location">
    <subcellularLocation>
        <location evidence="2">Endomembrane system</location>
        <topology evidence="2">Multi-pass membrane protein</topology>
    </subcellularLocation>
</comment>
<dbReference type="Pfam" id="PF01066">
    <property type="entry name" value="CDP-OH_P_transf"/>
    <property type="match status" value="1"/>
</dbReference>
<dbReference type="KEGG" id="lcc:B488_11170"/>
<dbReference type="GO" id="GO:0016020">
    <property type="term" value="C:membrane"/>
    <property type="evidence" value="ECO:0007669"/>
    <property type="project" value="InterPro"/>
</dbReference>
<evidence type="ECO:0000256" key="15">
    <source>
        <dbReference type="RuleBase" id="RU003750"/>
    </source>
</evidence>
<keyword evidence="19" id="KW-1185">Reference proteome</keyword>
<evidence type="ECO:0000256" key="4">
    <source>
        <dbReference type="ARBA" id="ARBA00013174"/>
    </source>
</evidence>
<dbReference type="PATRIC" id="fig|1215343.11.peg.1150"/>
<comment type="catalytic activity">
    <reaction evidence="1">
        <text>a CDP-1,2-diacyl-sn-glycerol + L-serine = a 1,2-diacyl-sn-glycero-3-phospho-L-serine + CMP + H(+)</text>
        <dbReference type="Rhea" id="RHEA:16913"/>
        <dbReference type="ChEBI" id="CHEBI:15378"/>
        <dbReference type="ChEBI" id="CHEBI:33384"/>
        <dbReference type="ChEBI" id="CHEBI:57262"/>
        <dbReference type="ChEBI" id="CHEBI:58332"/>
        <dbReference type="ChEBI" id="CHEBI:60377"/>
        <dbReference type="EC" id="2.7.8.8"/>
    </reaction>
</comment>
<name>L0EU91_LIBCB</name>
<evidence type="ECO:0000256" key="6">
    <source>
        <dbReference type="ARBA" id="ARBA00022516"/>
    </source>
</evidence>
<keyword evidence="12" id="KW-0594">Phospholipid biosynthesis</keyword>
<evidence type="ECO:0000256" key="10">
    <source>
        <dbReference type="ARBA" id="ARBA00023098"/>
    </source>
</evidence>
<gene>
    <name evidence="18" type="ordered locus">B488_11170</name>
</gene>
<feature type="transmembrane region" description="Helical" evidence="16">
    <location>
        <begin position="122"/>
        <end position="140"/>
    </location>
</feature>
<evidence type="ECO:0000256" key="7">
    <source>
        <dbReference type="ARBA" id="ARBA00022679"/>
    </source>
</evidence>
<dbReference type="PANTHER" id="PTHR14269">
    <property type="entry name" value="CDP-DIACYLGLYCEROL--GLYCEROL-3-PHOSPHATE 3-PHOSPHATIDYLTRANSFERASE-RELATED"/>
    <property type="match status" value="1"/>
</dbReference>
<dbReference type="GO" id="GO:0008654">
    <property type="term" value="P:phospholipid biosynthetic process"/>
    <property type="evidence" value="ECO:0007669"/>
    <property type="project" value="UniProtKB-KW"/>
</dbReference>
<evidence type="ECO:0000259" key="17">
    <source>
        <dbReference type="Pfam" id="PF08009"/>
    </source>
</evidence>